<dbReference type="PROSITE" id="PS00166">
    <property type="entry name" value="ENOYL_COA_HYDRATASE"/>
    <property type="match status" value="1"/>
</dbReference>
<evidence type="ECO:0000313" key="2">
    <source>
        <dbReference type="EMBL" id="VAW51770.1"/>
    </source>
</evidence>
<proteinExistence type="inferred from homology"/>
<dbReference type="InterPro" id="IPR029045">
    <property type="entry name" value="ClpP/crotonase-like_dom_sf"/>
</dbReference>
<evidence type="ECO:0000256" key="1">
    <source>
        <dbReference type="ARBA" id="ARBA00005254"/>
    </source>
</evidence>
<protein>
    <submittedName>
        <fullName evidence="2">Enoyl-CoA hydratase</fullName>
    </submittedName>
</protein>
<dbReference type="AlphaFoldDB" id="A0A3B0WH21"/>
<dbReference type="GO" id="GO:0003824">
    <property type="term" value="F:catalytic activity"/>
    <property type="evidence" value="ECO:0007669"/>
    <property type="project" value="InterPro"/>
</dbReference>
<dbReference type="EMBL" id="UOFE01000022">
    <property type="protein sequence ID" value="VAW51770.1"/>
    <property type="molecule type" value="Genomic_DNA"/>
</dbReference>
<reference evidence="2" key="1">
    <citation type="submission" date="2018-06" db="EMBL/GenBank/DDBJ databases">
        <authorList>
            <person name="Zhirakovskaya E."/>
        </authorList>
    </citation>
    <scope>NUCLEOTIDE SEQUENCE</scope>
</reference>
<comment type="similarity">
    <text evidence="1">Belongs to the enoyl-CoA hydratase/isomerase family.</text>
</comment>
<gene>
    <name evidence="2" type="ORF">MNBD_GAMMA05-68</name>
</gene>
<accession>A0A3B0WH21</accession>
<dbReference type="PANTHER" id="PTHR11941">
    <property type="entry name" value="ENOYL-COA HYDRATASE-RELATED"/>
    <property type="match status" value="1"/>
</dbReference>
<dbReference type="NCBIfam" id="NF006452">
    <property type="entry name" value="PRK08788.1"/>
    <property type="match status" value="1"/>
</dbReference>
<dbReference type="InterPro" id="IPR018376">
    <property type="entry name" value="Enoyl-CoA_hyd/isom_CS"/>
</dbReference>
<dbReference type="SUPFAM" id="SSF52096">
    <property type="entry name" value="ClpP/crotonase"/>
    <property type="match status" value="1"/>
</dbReference>
<sequence>MKTEHEANAARRKSRSKTIQGYTQFSTRYDSDTSAIWCWMQPEPRPCLNATLIDELVLLQKQLTNTYKNQHPDTIWPFRHLILASKLPNIYNLGGDLGLFKYLIENKEEEKLRDYAYKCINLLHRNIDNLDLPITMVSLVQGQALGGGFETALSCDVIVAERRSQMGFPEILFNLFPGMGAYNLLTRRIGSSLAERIILSGRTYSATELYDMGVIDVLAEDGEGVQAVESYLKSHNQSHNTIRSIKKIRQIVHPVTRQNLFDIVDIWVEAAMDLSTKDLAKMERLLHLQKNQKNSQIIKDQQTEKVPRRGDWRKLTDISFPLKTHLGENVLQNRRKNDCRRQTTTS</sequence>
<dbReference type="CDD" id="cd06558">
    <property type="entry name" value="crotonase-like"/>
    <property type="match status" value="1"/>
</dbReference>
<dbReference type="Gene3D" id="6.20.390.30">
    <property type="match status" value="1"/>
</dbReference>
<dbReference type="InterPro" id="IPR001753">
    <property type="entry name" value="Enoyl-CoA_hydra/iso"/>
</dbReference>
<dbReference type="Gene3D" id="3.90.226.10">
    <property type="entry name" value="2-enoyl-CoA Hydratase, Chain A, domain 1"/>
    <property type="match status" value="1"/>
</dbReference>
<dbReference type="GO" id="GO:0006635">
    <property type="term" value="P:fatty acid beta-oxidation"/>
    <property type="evidence" value="ECO:0007669"/>
    <property type="project" value="TreeGrafter"/>
</dbReference>
<organism evidence="2">
    <name type="scientific">hydrothermal vent metagenome</name>
    <dbReference type="NCBI Taxonomy" id="652676"/>
    <lineage>
        <taxon>unclassified sequences</taxon>
        <taxon>metagenomes</taxon>
        <taxon>ecological metagenomes</taxon>
    </lineage>
</organism>
<dbReference type="PANTHER" id="PTHR11941:SF54">
    <property type="entry name" value="ENOYL-COA HYDRATASE, MITOCHONDRIAL"/>
    <property type="match status" value="1"/>
</dbReference>
<name>A0A3B0WH21_9ZZZZ</name>
<dbReference type="Pfam" id="PF00378">
    <property type="entry name" value="ECH_1"/>
    <property type="match status" value="1"/>
</dbReference>